<evidence type="ECO:0000259" key="1">
    <source>
        <dbReference type="PROSITE" id="PS50206"/>
    </source>
</evidence>
<dbReference type="SUPFAM" id="SSF52821">
    <property type="entry name" value="Rhodanese/Cell cycle control phosphatase"/>
    <property type="match status" value="1"/>
</dbReference>
<comment type="caution">
    <text evidence="2">The sequence shown here is derived from an EMBL/GenBank/DDBJ whole genome shotgun (WGS) entry which is preliminary data.</text>
</comment>
<dbReference type="InterPro" id="IPR050229">
    <property type="entry name" value="GlpE_sulfurtransferase"/>
</dbReference>
<dbReference type="InterPro" id="IPR036873">
    <property type="entry name" value="Rhodanese-like_dom_sf"/>
</dbReference>
<accession>A0A1J5T7X9</accession>
<dbReference type="PROSITE" id="PS50206">
    <property type="entry name" value="RHODANESE_3"/>
    <property type="match status" value="1"/>
</dbReference>
<protein>
    <submittedName>
        <fullName evidence="2">Inner membrane protein YgaP</fullName>
    </submittedName>
</protein>
<evidence type="ECO:0000313" key="2">
    <source>
        <dbReference type="EMBL" id="OIR09916.1"/>
    </source>
</evidence>
<dbReference type="PANTHER" id="PTHR43031">
    <property type="entry name" value="FAD-DEPENDENT OXIDOREDUCTASE"/>
    <property type="match status" value="1"/>
</dbReference>
<dbReference type="PANTHER" id="PTHR43031:SF7">
    <property type="entry name" value="NITRIC OXIDE REDUCTASE FLRD-NAD(+) REDUCTASE"/>
    <property type="match status" value="1"/>
</dbReference>
<proteinExistence type="predicted"/>
<dbReference type="Gene3D" id="3.40.250.10">
    <property type="entry name" value="Rhodanese-like domain"/>
    <property type="match status" value="1"/>
</dbReference>
<dbReference type="CDD" id="cd00158">
    <property type="entry name" value="RHOD"/>
    <property type="match status" value="1"/>
</dbReference>
<name>A0A1J5T7X9_9ZZZZ</name>
<dbReference type="EMBL" id="MLJW01000024">
    <property type="protein sequence ID" value="OIR09916.1"/>
    <property type="molecule type" value="Genomic_DNA"/>
</dbReference>
<dbReference type="AlphaFoldDB" id="A0A1J5T7X9"/>
<reference evidence="2" key="1">
    <citation type="submission" date="2016-10" db="EMBL/GenBank/DDBJ databases">
        <title>Sequence of Gallionella enrichment culture.</title>
        <authorList>
            <person name="Poehlein A."/>
            <person name="Muehling M."/>
            <person name="Daniel R."/>
        </authorList>
    </citation>
    <scope>NUCLEOTIDE SEQUENCE</scope>
</reference>
<dbReference type="Pfam" id="PF00581">
    <property type="entry name" value="Rhodanese"/>
    <property type="match status" value="1"/>
</dbReference>
<dbReference type="SMART" id="SM00450">
    <property type="entry name" value="RHOD"/>
    <property type="match status" value="1"/>
</dbReference>
<organism evidence="2">
    <name type="scientific">mine drainage metagenome</name>
    <dbReference type="NCBI Taxonomy" id="410659"/>
    <lineage>
        <taxon>unclassified sequences</taxon>
        <taxon>metagenomes</taxon>
        <taxon>ecological metagenomes</taxon>
    </lineage>
</organism>
<sequence>MSEQVNVVDVDTILDWIEQGKAVVVDVREENEWQAHHIAGAHLRPLSSFDAAALPALAPGQKLVLHCRSGVRCGSATAKLLEAGYQGEINRMAGGINAWIAAGYPVE</sequence>
<dbReference type="InterPro" id="IPR001763">
    <property type="entry name" value="Rhodanese-like_dom"/>
</dbReference>
<gene>
    <name evidence="2" type="primary">ygaP_2</name>
    <name evidence="2" type="ORF">GALL_78370</name>
</gene>
<feature type="domain" description="Rhodanese" evidence="1">
    <location>
        <begin position="18"/>
        <end position="107"/>
    </location>
</feature>